<dbReference type="Proteomes" id="UP000198869">
    <property type="component" value="Unassembled WGS sequence"/>
</dbReference>
<evidence type="ECO:0000313" key="1">
    <source>
        <dbReference type="EMBL" id="SDI08959.1"/>
    </source>
</evidence>
<dbReference type="AlphaFoldDB" id="A0A1G8HQP4"/>
<reference evidence="2" key="1">
    <citation type="submission" date="2016-10" db="EMBL/GenBank/DDBJ databases">
        <authorList>
            <person name="Varghese N."/>
            <person name="Submissions S."/>
        </authorList>
    </citation>
    <scope>NUCLEOTIDE SEQUENCE [LARGE SCALE GENOMIC DNA]</scope>
    <source>
        <strain evidence="2">DSM 17071</strain>
    </source>
</reference>
<organism evidence="1 2">
    <name type="scientific">Chryseobacterium taeanense</name>
    <dbReference type="NCBI Taxonomy" id="311334"/>
    <lineage>
        <taxon>Bacteria</taxon>
        <taxon>Pseudomonadati</taxon>
        <taxon>Bacteroidota</taxon>
        <taxon>Flavobacteriia</taxon>
        <taxon>Flavobacteriales</taxon>
        <taxon>Weeksellaceae</taxon>
        <taxon>Chryseobacterium group</taxon>
        <taxon>Chryseobacterium</taxon>
    </lineage>
</organism>
<dbReference type="STRING" id="311334.SAMN05421846_10440"/>
<dbReference type="RefSeq" id="WP_089856625.1">
    <property type="nucleotide sequence ID" value="NZ_FNDW01000004.1"/>
</dbReference>
<proteinExistence type="predicted"/>
<name>A0A1G8HQP4_9FLAO</name>
<accession>A0A1G8HQP4</accession>
<dbReference type="OrthoDB" id="1246706at2"/>
<keyword evidence="2" id="KW-1185">Reference proteome</keyword>
<dbReference type="EMBL" id="FNDW01000004">
    <property type="protein sequence ID" value="SDI08959.1"/>
    <property type="molecule type" value="Genomic_DNA"/>
</dbReference>
<evidence type="ECO:0000313" key="2">
    <source>
        <dbReference type="Proteomes" id="UP000198869"/>
    </source>
</evidence>
<sequence>MTLNIGIKILSSVSIIILTFSSIGNKRSEEKSESFYHKKYDTLSEIELAKMFDEERKYFDSSCTEETKKAYEDIKRNKLVFFHYFGMVESFKGNAEMNSLLKNYKIEVDSALYYCTIPSSLQNCYARIMRKEIDRKFGPKFIDSLRQISEIQYVKNNPDKIYRFEECDMVSRYPGDKDYNDFFVNSKRDFWKKTEYPIDYEFRKEQDLYSYISADFILYKNGKIDDIKTYLSFQNKKNYKFASYFINQLKNFIKNTHWIPAKSSGIPVNSEMKITIHFK</sequence>
<protein>
    <submittedName>
        <fullName evidence="1">Uncharacterized protein</fullName>
    </submittedName>
</protein>
<gene>
    <name evidence="1" type="ORF">SAMN05421846_10440</name>
</gene>